<reference evidence="1 2" key="1">
    <citation type="journal article" date="2011" name="Nat. Biotechnol.">
        <title>Comparative genomic analysis of the thermophilic biomass-degrading fungi Myceliophthora thermophila and Thielavia terrestris.</title>
        <authorList>
            <person name="Berka R.M."/>
            <person name="Grigoriev I.V."/>
            <person name="Otillar R."/>
            <person name="Salamov A."/>
            <person name="Grimwood J."/>
            <person name="Reid I."/>
            <person name="Ishmael N."/>
            <person name="John T."/>
            <person name="Darmond C."/>
            <person name="Moisan M.-C."/>
            <person name="Henrissat B."/>
            <person name="Coutinho P.M."/>
            <person name="Lombard V."/>
            <person name="Natvig D.O."/>
            <person name="Lindquist E."/>
            <person name="Schmutz J."/>
            <person name="Lucas S."/>
            <person name="Harris P."/>
            <person name="Powlowski J."/>
            <person name="Bellemare A."/>
            <person name="Taylor D."/>
            <person name="Butler G."/>
            <person name="de Vries R.P."/>
            <person name="Allijn I.E."/>
            <person name="van den Brink J."/>
            <person name="Ushinsky S."/>
            <person name="Storms R."/>
            <person name="Powell A.J."/>
            <person name="Paulsen I.T."/>
            <person name="Elbourne L.D.H."/>
            <person name="Baker S.E."/>
            <person name="Magnuson J."/>
            <person name="LaBoissiere S."/>
            <person name="Clutterbuck A.J."/>
            <person name="Martinez D."/>
            <person name="Wogulis M."/>
            <person name="de Leon A.L."/>
            <person name="Rey M.W."/>
            <person name="Tsang A."/>
        </authorList>
    </citation>
    <scope>NUCLEOTIDE SEQUENCE [LARGE SCALE GENOMIC DNA]</scope>
    <source>
        <strain evidence="2">ATCC 38088 / NRRL 8126</strain>
    </source>
</reference>
<accession>G2QZM9</accession>
<keyword evidence="2" id="KW-1185">Reference proteome</keyword>
<dbReference type="EMBL" id="CP003010">
    <property type="protein sequence ID" value="AEO66358.1"/>
    <property type="molecule type" value="Genomic_DNA"/>
</dbReference>
<dbReference type="GeneID" id="11518023"/>
<feature type="non-terminal residue" evidence="1">
    <location>
        <position position="1"/>
    </location>
</feature>
<dbReference type="AlphaFoldDB" id="G2QZM9"/>
<evidence type="ECO:0000313" key="1">
    <source>
        <dbReference type="EMBL" id="AEO66358.1"/>
    </source>
</evidence>
<name>G2QZM9_THETT</name>
<dbReference type="KEGG" id="ttt:THITE_27247"/>
<sequence>LFERVISWLPQKLRRKLWMLWFRLRQPFTPLELRRSLRVLRLVHADCYHESFPTARAWLHLTNLLFRLPWHHPCRLPPPPSEIMTYPERQYFYTHHSALLLERLLPLWRWRDTATRSFFRMYEGFC</sequence>
<feature type="non-terminal residue" evidence="1">
    <location>
        <position position="126"/>
    </location>
</feature>
<gene>
    <name evidence="1" type="ORF">THITE_27247</name>
</gene>
<dbReference type="HOGENOM" id="CLU_1987026_0_0_1"/>
<organism evidence="1 2">
    <name type="scientific">Thermothielavioides terrestris (strain ATCC 38088 / NRRL 8126)</name>
    <name type="common">Thielavia terrestris</name>
    <dbReference type="NCBI Taxonomy" id="578455"/>
    <lineage>
        <taxon>Eukaryota</taxon>
        <taxon>Fungi</taxon>
        <taxon>Dikarya</taxon>
        <taxon>Ascomycota</taxon>
        <taxon>Pezizomycotina</taxon>
        <taxon>Sordariomycetes</taxon>
        <taxon>Sordariomycetidae</taxon>
        <taxon>Sordariales</taxon>
        <taxon>Chaetomiaceae</taxon>
        <taxon>Thermothielavioides</taxon>
        <taxon>Thermothielavioides terrestris</taxon>
    </lineage>
</organism>
<dbReference type="OrthoDB" id="4556768at2759"/>
<dbReference type="RefSeq" id="XP_003652694.1">
    <property type="nucleotide sequence ID" value="XM_003652646.1"/>
</dbReference>
<dbReference type="Proteomes" id="UP000008181">
    <property type="component" value="Chromosome 2"/>
</dbReference>
<protein>
    <submittedName>
        <fullName evidence="1">Uncharacterized protein</fullName>
    </submittedName>
</protein>
<proteinExistence type="predicted"/>
<evidence type="ECO:0000313" key="2">
    <source>
        <dbReference type="Proteomes" id="UP000008181"/>
    </source>
</evidence>